<dbReference type="Pfam" id="PF04082">
    <property type="entry name" value="Fungal_trans"/>
    <property type="match status" value="1"/>
</dbReference>
<dbReference type="STRING" id="1284197.S8A5H9"/>
<name>S8A5H9_DACHA</name>
<dbReference type="GO" id="GO:0008270">
    <property type="term" value="F:zinc ion binding"/>
    <property type="evidence" value="ECO:0007669"/>
    <property type="project" value="InterPro"/>
</dbReference>
<dbReference type="Proteomes" id="UP000015100">
    <property type="component" value="Unassembled WGS sequence"/>
</dbReference>
<accession>S8A5H9</accession>
<evidence type="ECO:0000313" key="4">
    <source>
        <dbReference type="EMBL" id="EPS36336.1"/>
    </source>
</evidence>
<dbReference type="GO" id="GO:0005634">
    <property type="term" value="C:nucleus"/>
    <property type="evidence" value="ECO:0007669"/>
    <property type="project" value="UniProtKB-SubCell"/>
</dbReference>
<dbReference type="OrthoDB" id="2269373at2759"/>
<dbReference type="AlphaFoldDB" id="S8A5H9"/>
<dbReference type="EMBL" id="AQGS01000925">
    <property type="protein sequence ID" value="EPS36336.1"/>
    <property type="molecule type" value="Genomic_DNA"/>
</dbReference>
<dbReference type="HOGENOM" id="CLU_004083_5_0_1"/>
<evidence type="ECO:0000259" key="3">
    <source>
        <dbReference type="SMART" id="SM00906"/>
    </source>
</evidence>
<dbReference type="InterPro" id="IPR050613">
    <property type="entry name" value="Sec_Metabolite_Reg"/>
</dbReference>
<sequence>MRDTDEEEMEYEDNSTDLDVRDAVIKQVWDRNFDNDNNDSLLFGTPQSNIDLHTLHPDQVQIFRLWQIYLDNVNPLLKVTHTPTLQPRVIDGAANVANIDSSLEALMFSIYCVSILSLSDEECHTMFGTEKAIALASYQFACRHALQNCEFLRSGNRDCLTALFLYLISARPGTDPRSLSSMLAVAIRIAHRMGIHNEASNAKCASVEAEMRRRLWWSVVMFDNRVCEMFDYKTATLAPTWDCKLPLNINDSELRTEMKNPPVTLHDNLPTESIFIVLRSEVADFTRHSAFHLDFTNPSLKTIHLPKDTEHRRIREDSYDELIALESTIEKRYLTYCNPENPLHFMTIYSIRSALAKCQLLEHYYNQYSLSSSKQNPEEEDISYALIMLESDTKLMSVPLAKGYIWYTIFHFPLPAYIHILQGLRKQPMMAGAGHAWEVMSTNLQIRTNVKRENRPLFVFFARMVLQTWRAREALWMEQGTPIEQQTVPWMVEDIRNKVAQMRINFPHTDDNNSANEQPGTSMSIDDFLMPMDISGGQISFTAGSSWSYPDMPVQAAMQIDMNQLDWTTIDWNTFRGW</sequence>
<proteinExistence type="predicted"/>
<gene>
    <name evidence="4" type="ORF">H072_10164</name>
</gene>
<dbReference type="GO" id="GO:0003677">
    <property type="term" value="F:DNA binding"/>
    <property type="evidence" value="ECO:0007669"/>
    <property type="project" value="InterPro"/>
</dbReference>
<dbReference type="CDD" id="cd12148">
    <property type="entry name" value="fungal_TF_MHR"/>
    <property type="match status" value="1"/>
</dbReference>
<reference evidence="4 5" key="1">
    <citation type="journal article" date="2013" name="PLoS Genet.">
        <title>Genomic mechanisms accounting for the adaptation to parasitism in nematode-trapping fungi.</title>
        <authorList>
            <person name="Meerupati T."/>
            <person name="Andersson K.M."/>
            <person name="Friman E."/>
            <person name="Kumar D."/>
            <person name="Tunlid A."/>
            <person name="Ahren D."/>
        </authorList>
    </citation>
    <scope>NUCLEOTIDE SEQUENCE [LARGE SCALE GENOMIC DNA]</scope>
    <source>
        <strain evidence="4 5">CBS 200.50</strain>
    </source>
</reference>
<dbReference type="GO" id="GO:0006351">
    <property type="term" value="P:DNA-templated transcription"/>
    <property type="evidence" value="ECO:0007669"/>
    <property type="project" value="InterPro"/>
</dbReference>
<protein>
    <recommendedName>
        <fullName evidence="3">Xylanolytic transcriptional activator regulatory domain-containing protein</fullName>
    </recommendedName>
</protein>
<keyword evidence="2" id="KW-0539">Nucleus</keyword>
<comment type="subcellular location">
    <subcellularLocation>
        <location evidence="1">Nucleus</location>
    </subcellularLocation>
</comment>
<dbReference type="eggNOG" id="ENOG502QYWX">
    <property type="taxonomic scope" value="Eukaryota"/>
</dbReference>
<dbReference type="PANTHER" id="PTHR31001:SF45">
    <property type="entry name" value="ZN(II)2CYS6 TRANSCRIPTION FACTOR (EUROFUNG)"/>
    <property type="match status" value="1"/>
</dbReference>
<evidence type="ECO:0000256" key="2">
    <source>
        <dbReference type="ARBA" id="ARBA00023242"/>
    </source>
</evidence>
<reference evidence="5" key="2">
    <citation type="submission" date="2013-04" db="EMBL/GenBank/DDBJ databases">
        <title>Genomic mechanisms accounting for the adaptation to parasitism in nematode-trapping fungi.</title>
        <authorList>
            <person name="Ahren D.G."/>
        </authorList>
    </citation>
    <scope>NUCLEOTIDE SEQUENCE [LARGE SCALE GENOMIC DNA]</scope>
    <source>
        <strain evidence="5">CBS 200.50</strain>
    </source>
</reference>
<evidence type="ECO:0000256" key="1">
    <source>
        <dbReference type="ARBA" id="ARBA00004123"/>
    </source>
</evidence>
<organism evidence="4 5">
    <name type="scientific">Dactylellina haptotyla (strain CBS 200.50)</name>
    <name type="common">Nematode-trapping fungus</name>
    <name type="synonym">Monacrosporium haptotylum</name>
    <dbReference type="NCBI Taxonomy" id="1284197"/>
    <lineage>
        <taxon>Eukaryota</taxon>
        <taxon>Fungi</taxon>
        <taxon>Dikarya</taxon>
        <taxon>Ascomycota</taxon>
        <taxon>Pezizomycotina</taxon>
        <taxon>Orbiliomycetes</taxon>
        <taxon>Orbiliales</taxon>
        <taxon>Orbiliaceae</taxon>
        <taxon>Dactylellina</taxon>
    </lineage>
</organism>
<dbReference type="OMA" id="WDCKLPL"/>
<comment type="caution">
    <text evidence="4">The sequence shown here is derived from an EMBL/GenBank/DDBJ whole genome shotgun (WGS) entry which is preliminary data.</text>
</comment>
<dbReference type="SMART" id="SM00906">
    <property type="entry name" value="Fungal_trans"/>
    <property type="match status" value="1"/>
</dbReference>
<dbReference type="InterPro" id="IPR007219">
    <property type="entry name" value="XnlR_reg_dom"/>
</dbReference>
<dbReference type="PANTHER" id="PTHR31001">
    <property type="entry name" value="UNCHARACTERIZED TRANSCRIPTIONAL REGULATORY PROTEIN"/>
    <property type="match status" value="1"/>
</dbReference>
<keyword evidence="5" id="KW-1185">Reference proteome</keyword>
<feature type="domain" description="Xylanolytic transcriptional activator regulatory" evidence="3">
    <location>
        <begin position="179"/>
        <end position="252"/>
    </location>
</feature>
<evidence type="ECO:0000313" key="5">
    <source>
        <dbReference type="Proteomes" id="UP000015100"/>
    </source>
</evidence>